<comment type="caution">
    <text evidence="4">The sequence shown here is derived from an EMBL/GenBank/DDBJ whole genome shotgun (WGS) entry which is preliminary data.</text>
</comment>
<evidence type="ECO:0000313" key="4">
    <source>
        <dbReference type="EMBL" id="RJP75362.1"/>
    </source>
</evidence>
<evidence type="ECO:0000313" key="5">
    <source>
        <dbReference type="Proteomes" id="UP000285961"/>
    </source>
</evidence>
<feature type="chain" id="PRO_5019337002" evidence="2">
    <location>
        <begin position="22"/>
        <end position="187"/>
    </location>
</feature>
<gene>
    <name evidence="4" type="ORF">C4532_00500</name>
</gene>
<accession>A0A419F9E6</accession>
<dbReference type="Gene3D" id="2.30.30.240">
    <property type="entry name" value="PRC-barrel domain"/>
    <property type="match status" value="1"/>
</dbReference>
<name>A0A419F9E6_9BACT</name>
<dbReference type="AlphaFoldDB" id="A0A419F9E6"/>
<reference evidence="4 5" key="1">
    <citation type="journal article" date="2017" name="ISME J.">
        <title>Energy and carbon metabolisms in a deep terrestrial subsurface fluid microbial community.</title>
        <authorList>
            <person name="Momper L."/>
            <person name="Jungbluth S.P."/>
            <person name="Lee M.D."/>
            <person name="Amend J.P."/>
        </authorList>
    </citation>
    <scope>NUCLEOTIDE SEQUENCE [LARGE SCALE GENOMIC DNA]</scope>
    <source>
        <strain evidence="4">SURF_17</strain>
    </source>
</reference>
<sequence length="187" mass="21006">MRALASLVAITFVMSMILTVAAFTAQREAVAWGLPPGFNPETGKIEKTSETPGVCKANDLVGMTVKSAWGDRFGSVEEVTFADNDTIEYLIITRGDEAESDERLVPIPWETAKARVRKDRIILSMSKGKFENAPSFSRSDWEKLSDPEWNKTVHSYYESREKAKGEMTEGTRPEHAESTQMCVRHER</sequence>
<evidence type="ECO:0000256" key="1">
    <source>
        <dbReference type="SAM" id="MobiDB-lite"/>
    </source>
</evidence>
<dbReference type="Proteomes" id="UP000285961">
    <property type="component" value="Unassembled WGS sequence"/>
</dbReference>
<feature type="signal peptide" evidence="2">
    <location>
        <begin position="1"/>
        <end position="21"/>
    </location>
</feature>
<organism evidence="4 5">
    <name type="scientific">Candidatus Abyssobacteria bacterium SURF_17</name>
    <dbReference type="NCBI Taxonomy" id="2093361"/>
    <lineage>
        <taxon>Bacteria</taxon>
        <taxon>Pseudomonadati</taxon>
        <taxon>Candidatus Hydrogenedentota</taxon>
        <taxon>Candidatus Abyssobacteria</taxon>
    </lineage>
</organism>
<dbReference type="InterPro" id="IPR011033">
    <property type="entry name" value="PRC_barrel-like_sf"/>
</dbReference>
<protein>
    <submittedName>
        <fullName evidence="4">PRC-barrel domain containing protein</fullName>
    </submittedName>
</protein>
<dbReference type="Pfam" id="PF05239">
    <property type="entry name" value="PRC"/>
    <property type="match status" value="1"/>
</dbReference>
<dbReference type="EMBL" id="QZKI01000004">
    <property type="protein sequence ID" value="RJP75362.1"/>
    <property type="molecule type" value="Genomic_DNA"/>
</dbReference>
<evidence type="ECO:0000256" key="2">
    <source>
        <dbReference type="SAM" id="SignalP"/>
    </source>
</evidence>
<keyword evidence="2" id="KW-0732">Signal</keyword>
<feature type="domain" description="PRC-barrel" evidence="3">
    <location>
        <begin position="56"/>
        <end position="124"/>
    </location>
</feature>
<evidence type="ECO:0000259" key="3">
    <source>
        <dbReference type="Pfam" id="PF05239"/>
    </source>
</evidence>
<feature type="region of interest" description="Disordered" evidence="1">
    <location>
        <begin position="159"/>
        <end position="187"/>
    </location>
</feature>
<dbReference type="InterPro" id="IPR027275">
    <property type="entry name" value="PRC-brl_dom"/>
</dbReference>
<dbReference type="SUPFAM" id="SSF50346">
    <property type="entry name" value="PRC-barrel domain"/>
    <property type="match status" value="1"/>
</dbReference>
<proteinExistence type="predicted"/>